<comment type="caution">
    <text evidence="2">The sequence shown here is derived from an EMBL/GenBank/DDBJ whole genome shotgun (WGS) entry which is preliminary data.</text>
</comment>
<dbReference type="Proteomes" id="UP000663880">
    <property type="component" value="Unassembled WGS sequence"/>
</dbReference>
<evidence type="ECO:0000256" key="1">
    <source>
        <dbReference type="SAM" id="SignalP"/>
    </source>
</evidence>
<protein>
    <recommendedName>
        <fullName evidence="4">Secreted protein</fullName>
    </recommendedName>
</protein>
<dbReference type="AlphaFoldDB" id="A0A821RUM3"/>
<gene>
    <name evidence="2" type="ORF">PMACD_LOCUS6650</name>
</gene>
<proteinExistence type="predicted"/>
<feature type="chain" id="PRO_5032702659" description="Secreted protein" evidence="1">
    <location>
        <begin position="29"/>
        <end position="70"/>
    </location>
</feature>
<sequence>MLRAMPVPSGMLVECTILLLRNLLGVLQQTVWDPLNPTNWGHSSYQESPSVVVTATHAINVLGLIVNRVI</sequence>
<feature type="signal peptide" evidence="1">
    <location>
        <begin position="1"/>
        <end position="28"/>
    </location>
</feature>
<keyword evidence="1" id="KW-0732">Signal</keyword>
<evidence type="ECO:0008006" key="4">
    <source>
        <dbReference type="Google" id="ProtNLM"/>
    </source>
</evidence>
<accession>A0A821RUM3</accession>
<name>A0A821RUM3_9NEOP</name>
<keyword evidence="3" id="KW-1185">Reference proteome</keyword>
<organism evidence="2 3">
    <name type="scientific">Pieris macdunnoughi</name>
    <dbReference type="NCBI Taxonomy" id="345717"/>
    <lineage>
        <taxon>Eukaryota</taxon>
        <taxon>Metazoa</taxon>
        <taxon>Ecdysozoa</taxon>
        <taxon>Arthropoda</taxon>
        <taxon>Hexapoda</taxon>
        <taxon>Insecta</taxon>
        <taxon>Pterygota</taxon>
        <taxon>Neoptera</taxon>
        <taxon>Endopterygota</taxon>
        <taxon>Lepidoptera</taxon>
        <taxon>Glossata</taxon>
        <taxon>Ditrysia</taxon>
        <taxon>Papilionoidea</taxon>
        <taxon>Pieridae</taxon>
        <taxon>Pierinae</taxon>
        <taxon>Pieris</taxon>
    </lineage>
</organism>
<evidence type="ECO:0000313" key="3">
    <source>
        <dbReference type="Proteomes" id="UP000663880"/>
    </source>
</evidence>
<evidence type="ECO:0000313" key="2">
    <source>
        <dbReference type="EMBL" id="CAF4846208.1"/>
    </source>
</evidence>
<dbReference type="EMBL" id="CAJOBZ010000015">
    <property type="protein sequence ID" value="CAF4846208.1"/>
    <property type="molecule type" value="Genomic_DNA"/>
</dbReference>
<reference evidence="2" key="1">
    <citation type="submission" date="2021-02" db="EMBL/GenBank/DDBJ databases">
        <authorList>
            <person name="Steward A R."/>
        </authorList>
    </citation>
    <scope>NUCLEOTIDE SEQUENCE</scope>
</reference>